<dbReference type="SMART" id="SM00729">
    <property type="entry name" value="Elp3"/>
    <property type="match status" value="1"/>
</dbReference>
<dbReference type="InterPro" id="IPR006638">
    <property type="entry name" value="Elp3/MiaA/NifB-like_rSAM"/>
</dbReference>
<evidence type="ECO:0000313" key="2">
    <source>
        <dbReference type="EMBL" id="GAI42260.1"/>
    </source>
</evidence>
<sequence>GTIGAITPTEDDIPTSISKAVVEDMDRTYYPLKPIVPFAEPVHDRINLEIMRGCPHTCRFCISSIIKAPLRFRSVQNLTDLAEQIYQNTGYDEISLFSLSSSDYPWLDELLVRLSGRFKARRVGLSLPSLHINEKLKDLPGVINAVRKTGFTLAPETGRDCLRQIINKPIDDKEFFQAVCAAYQNGWQLIKLYFMIGLPGETEADIRAIPEMIKKASYLGKEIKGSPGNINVTISPFTAKPHTPFQWV</sequence>
<protein>
    <recommendedName>
        <fullName evidence="1">Radical SAM core domain-containing protein</fullName>
    </recommendedName>
</protein>
<dbReference type="InterPro" id="IPR058240">
    <property type="entry name" value="rSAM_sf"/>
</dbReference>
<dbReference type="PANTHER" id="PTHR42731:SF1">
    <property type="entry name" value="RADICAL SAM DOMAIN PROTEIN"/>
    <property type="match status" value="1"/>
</dbReference>
<dbReference type="GO" id="GO:0003824">
    <property type="term" value="F:catalytic activity"/>
    <property type="evidence" value="ECO:0007669"/>
    <property type="project" value="InterPro"/>
</dbReference>
<dbReference type="Gene3D" id="3.80.30.20">
    <property type="entry name" value="tm_1862 like domain"/>
    <property type="match status" value="1"/>
</dbReference>
<reference evidence="2" key="1">
    <citation type="journal article" date="2014" name="Front. Microbiol.">
        <title>High frequency of phylogenetically diverse reductive dehalogenase-homologous genes in deep subseafloor sedimentary metagenomes.</title>
        <authorList>
            <person name="Kawai M."/>
            <person name="Futagami T."/>
            <person name="Toyoda A."/>
            <person name="Takaki Y."/>
            <person name="Nishi S."/>
            <person name="Hori S."/>
            <person name="Arai W."/>
            <person name="Tsubouchi T."/>
            <person name="Morono Y."/>
            <person name="Uchiyama I."/>
            <person name="Ito T."/>
            <person name="Fujiyama A."/>
            <person name="Inagaki F."/>
            <person name="Takami H."/>
        </authorList>
    </citation>
    <scope>NUCLEOTIDE SEQUENCE</scope>
    <source>
        <strain evidence="2">Expedition CK06-06</strain>
    </source>
</reference>
<dbReference type="SFLD" id="SFLDS00029">
    <property type="entry name" value="Radical_SAM"/>
    <property type="match status" value="1"/>
</dbReference>
<dbReference type="GO" id="GO:0051536">
    <property type="term" value="F:iron-sulfur cluster binding"/>
    <property type="evidence" value="ECO:0007669"/>
    <property type="project" value="InterPro"/>
</dbReference>
<feature type="non-terminal residue" evidence="2">
    <location>
        <position position="1"/>
    </location>
</feature>
<name>X1PT32_9ZZZZ</name>
<evidence type="ECO:0000259" key="1">
    <source>
        <dbReference type="PROSITE" id="PS51918"/>
    </source>
</evidence>
<gene>
    <name evidence="2" type="ORF">S06H3_52178</name>
</gene>
<dbReference type="PROSITE" id="PS51918">
    <property type="entry name" value="RADICAL_SAM"/>
    <property type="match status" value="1"/>
</dbReference>
<dbReference type="PANTHER" id="PTHR42731">
    <property type="entry name" value="SLL1084 PROTEIN"/>
    <property type="match status" value="1"/>
</dbReference>
<dbReference type="AlphaFoldDB" id="X1PT32"/>
<proteinExistence type="predicted"/>
<dbReference type="SUPFAM" id="SSF102114">
    <property type="entry name" value="Radical SAM enzymes"/>
    <property type="match status" value="1"/>
</dbReference>
<accession>X1PT32</accession>
<dbReference type="SFLD" id="SFLDG01082">
    <property type="entry name" value="B12-binding_domain_containing"/>
    <property type="match status" value="1"/>
</dbReference>
<feature type="non-terminal residue" evidence="2">
    <location>
        <position position="248"/>
    </location>
</feature>
<organism evidence="2">
    <name type="scientific">marine sediment metagenome</name>
    <dbReference type="NCBI Taxonomy" id="412755"/>
    <lineage>
        <taxon>unclassified sequences</taxon>
        <taxon>metagenomes</taxon>
        <taxon>ecological metagenomes</taxon>
    </lineage>
</organism>
<dbReference type="EMBL" id="BARV01033165">
    <property type="protein sequence ID" value="GAI42260.1"/>
    <property type="molecule type" value="Genomic_DNA"/>
</dbReference>
<comment type="caution">
    <text evidence="2">The sequence shown here is derived from an EMBL/GenBank/DDBJ whole genome shotgun (WGS) entry which is preliminary data.</text>
</comment>
<dbReference type="Pfam" id="PF04055">
    <property type="entry name" value="Radical_SAM"/>
    <property type="match status" value="1"/>
</dbReference>
<dbReference type="InterPro" id="IPR007197">
    <property type="entry name" value="rSAM"/>
</dbReference>
<dbReference type="InterPro" id="IPR023404">
    <property type="entry name" value="rSAM_horseshoe"/>
</dbReference>
<dbReference type="CDD" id="cd01335">
    <property type="entry name" value="Radical_SAM"/>
    <property type="match status" value="1"/>
</dbReference>
<feature type="domain" description="Radical SAM core" evidence="1">
    <location>
        <begin position="40"/>
        <end position="248"/>
    </location>
</feature>